<comment type="caution">
    <text evidence="1">The sequence shown here is derived from an EMBL/GenBank/DDBJ whole genome shotgun (WGS) entry which is preliminary data.</text>
</comment>
<evidence type="ECO:0000313" key="2">
    <source>
        <dbReference type="Proteomes" id="UP000004095"/>
    </source>
</evidence>
<name>A1ZJB7_MICM2</name>
<dbReference type="EMBL" id="AAWS01000010">
    <property type="protein sequence ID" value="EAY29653.1"/>
    <property type="molecule type" value="Genomic_DNA"/>
</dbReference>
<accession>A1ZJB7</accession>
<dbReference type="Proteomes" id="UP000004095">
    <property type="component" value="Unassembled WGS sequence"/>
</dbReference>
<organism evidence="1 2">
    <name type="scientific">Microscilla marina ATCC 23134</name>
    <dbReference type="NCBI Taxonomy" id="313606"/>
    <lineage>
        <taxon>Bacteria</taxon>
        <taxon>Pseudomonadati</taxon>
        <taxon>Bacteroidota</taxon>
        <taxon>Cytophagia</taxon>
        <taxon>Cytophagales</taxon>
        <taxon>Microscillaceae</taxon>
        <taxon>Microscilla</taxon>
    </lineage>
</organism>
<gene>
    <name evidence="1" type="ORF">M23134_00537</name>
</gene>
<protein>
    <submittedName>
        <fullName evidence="1">Uncharacterized protein</fullName>
    </submittedName>
</protein>
<reference evidence="1 2" key="1">
    <citation type="submission" date="2007-01" db="EMBL/GenBank/DDBJ databases">
        <authorList>
            <person name="Haygood M."/>
            <person name="Podell S."/>
            <person name="Anderson C."/>
            <person name="Hopkinson B."/>
            <person name="Roe K."/>
            <person name="Barbeau K."/>
            <person name="Gaasterland T."/>
            <person name="Ferriera S."/>
            <person name="Johnson J."/>
            <person name="Kravitz S."/>
            <person name="Beeson K."/>
            <person name="Sutton G."/>
            <person name="Rogers Y.-H."/>
            <person name="Friedman R."/>
            <person name="Frazier M."/>
            <person name="Venter J.C."/>
        </authorList>
    </citation>
    <scope>NUCLEOTIDE SEQUENCE [LARGE SCALE GENOMIC DNA]</scope>
    <source>
        <strain evidence="1 2">ATCC 23134</strain>
    </source>
</reference>
<evidence type="ECO:0000313" key="1">
    <source>
        <dbReference type="EMBL" id="EAY29653.1"/>
    </source>
</evidence>
<proteinExistence type="predicted"/>
<dbReference type="AlphaFoldDB" id="A1ZJB7"/>
<keyword evidence="2" id="KW-1185">Reference proteome</keyword>
<sequence>MFRNASQHSVAIQKINFNINENTFALGGGVFLCISAKTL</sequence>